<dbReference type="InterPro" id="IPR007210">
    <property type="entry name" value="ABC_Gly_betaine_transp_sub-bd"/>
</dbReference>
<evidence type="ECO:0000256" key="1">
    <source>
        <dbReference type="SAM" id="SignalP"/>
    </source>
</evidence>
<dbReference type="Pfam" id="PF04069">
    <property type="entry name" value="OpuAC"/>
    <property type="match status" value="1"/>
</dbReference>
<feature type="domain" description="ABC-type glycine betaine transport system substrate-binding" evidence="2">
    <location>
        <begin position="38"/>
        <end position="297"/>
    </location>
</feature>
<dbReference type="Gene3D" id="3.40.190.120">
    <property type="entry name" value="Osmoprotection protein (prox), domain 2"/>
    <property type="match status" value="1"/>
</dbReference>
<evidence type="ECO:0000259" key="2">
    <source>
        <dbReference type="Pfam" id="PF04069"/>
    </source>
</evidence>
<keyword evidence="4" id="KW-1185">Reference proteome</keyword>
<gene>
    <name evidence="3" type="ORF">GCM10009823_19290</name>
</gene>
<keyword evidence="1" id="KW-0732">Signal</keyword>
<feature type="signal peptide" evidence="1">
    <location>
        <begin position="1"/>
        <end position="24"/>
    </location>
</feature>
<evidence type="ECO:0000313" key="3">
    <source>
        <dbReference type="EMBL" id="GAA2098147.1"/>
    </source>
</evidence>
<dbReference type="CDD" id="cd13606">
    <property type="entry name" value="PBP2_ProX_like"/>
    <property type="match status" value="1"/>
</dbReference>
<reference evidence="3 4" key="1">
    <citation type="journal article" date="2019" name="Int. J. Syst. Evol. Microbiol.">
        <title>The Global Catalogue of Microorganisms (GCM) 10K type strain sequencing project: providing services to taxonomists for standard genome sequencing and annotation.</title>
        <authorList>
            <consortium name="The Broad Institute Genomics Platform"/>
            <consortium name="The Broad Institute Genome Sequencing Center for Infectious Disease"/>
            <person name="Wu L."/>
            <person name="Ma J."/>
        </authorList>
    </citation>
    <scope>NUCLEOTIDE SEQUENCE [LARGE SCALE GENOMIC DNA]</scope>
    <source>
        <strain evidence="3 4">JCM 15900</strain>
    </source>
</reference>
<protein>
    <submittedName>
        <fullName evidence="3">ABC transporter substrate-binding protein</fullName>
    </submittedName>
</protein>
<dbReference type="SUPFAM" id="SSF53850">
    <property type="entry name" value="Periplasmic binding protein-like II"/>
    <property type="match status" value="1"/>
</dbReference>
<dbReference type="Gene3D" id="3.40.190.10">
    <property type="entry name" value="Periplasmic binding protein-like II"/>
    <property type="match status" value="1"/>
</dbReference>
<proteinExistence type="predicted"/>
<sequence>MRTRALPLFAAAAAAVLTVSGCGAGSDPFESGGEDGGTLVIGSQQYYSNTIIAEIYAQVLEDAGLDVRREFEIGQREVYAAELENGGIDVFPEYAGSLLQYFDPETEARTAEEIRTGLDGALPEGLTALQESPATDQNAMVVTAEFAEEHGLESIGDLAGIDDLVVGATPEFETRPYGPKGLADVYGVEVELQTIDDSGGPLTVGALEDGDIDAAANIFSASPAIAANDFVVLADPEALVPPENVVPVVSEAVGADARGLLEEVSGALTQEDLLALNTRSVEEQATAEVVAGEWVKEKALVG</sequence>
<accession>A0ABN2WSE5</accession>
<dbReference type="RefSeq" id="WP_344337010.1">
    <property type="nucleotide sequence ID" value="NZ_BAAAPZ010000007.1"/>
</dbReference>
<evidence type="ECO:0000313" key="4">
    <source>
        <dbReference type="Proteomes" id="UP001500984"/>
    </source>
</evidence>
<organism evidence="3 4">
    <name type="scientific">Brevibacterium salitolerans</name>
    <dbReference type="NCBI Taxonomy" id="1403566"/>
    <lineage>
        <taxon>Bacteria</taxon>
        <taxon>Bacillati</taxon>
        <taxon>Actinomycetota</taxon>
        <taxon>Actinomycetes</taxon>
        <taxon>Micrococcales</taxon>
        <taxon>Brevibacteriaceae</taxon>
        <taxon>Brevibacterium</taxon>
    </lineage>
</organism>
<dbReference type="PROSITE" id="PS51257">
    <property type="entry name" value="PROKAR_LIPOPROTEIN"/>
    <property type="match status" value="1"/>
</dbReference>
<name>A0ABN2WSE5_9MICO</name>
<dbReference type="EMBL" id="BAAAPZ010000007">
    <property type="protein sequence ID" value="GAA2098147.1"/>
    <property type="molecule type" value="Genomic_DNA"/>
</dbReference>
<feature type="chain" id="PRO_5045475272" evidence="1">
    <location>
        <begin position="25"/>
        <end position="302"/>
    </location>
</feature>
<dbReference type="Proteomes" id="UP001500984">
    <property type="component" value="Unassembled WGS sequence"/>
</dbReference>
<comment type="caution">
    <text evidence="3">The sequence shown here is derived from an EMBL/GenBank/DDBJ whole genome shotgun (WGS) entry which is preliminary data.</text>
</comment>